<name>A0A2M7T901_9ACTN</name>
<keyword evidence="5" id="KW-0408">Iron</keyword>
<dbReference type="GO" id="GO:0046872">
    <property type="term" value="F:metal ion binding"/>
    <property type="evidence" value="ECO:0007669"/>
    <property type="project" value="UniProtKB-KW"/>
</dbReference>
<dbReference type="Pfam" id="PF07992">
    <property type="entry name" value="Pyr_redox_2"/>
    <property type="match status" value="1"/>
</dbReference>
<protein>
    <recommendedName>
        <fullName evidence="7">4Fe-4S ferredoxin-type domain-containing protein</fullName>
    </recommendedName>
</protein>
<evidence type="ECO:0000313" key="8">
    <source>
        <dbReference type="EMBL" id="PIZ40464.1"/>
    </source>
</evidence>
<dbReference type="EMBL" id="PFNG01000090">
    <property type="protein sequence ID" value="PIZ40464.1"/>
    <property type="molecule type" value="Genomic_DNA"/>
</dbReference>
<dbReference type="InterPro" id="IPR023753">
    <property type="entry name" value="FAD/NAD-binding_dom"/>
</dbReference>
<evidence type="ECO:0000256" key="1">
    <source>
        <dbReference type="ARBA" id="ARBA00001966"/>
    </source>
</evidence>
<evidence type="ECO:0000256" key="5">
    <source>
        <dbReference type="ARBA" id="ARBA00023004"/>
    </source>
</evidence>
<evidence type="ECO:0000313" key="9">
    <source>
        <dbReference type="Proteomes" id="UP000230956"/>
    </source>
</evidence>
<evidence type="ECO:0000256" key="4">
    <source>
        <dbReference type="ARBA" id="ARBA00023002"/>
    </source>
</evidence>
<dbReference type="PROSITE" id="PS51379">
    <property type="entry name" value="4FE4S_FER_2"/>
    <property type="match status" value="2"/>
</dbReference>
<dbReference type="InterPro" id="IPR036188">
    <property type="entry name" value="FAD/NAD-bd_sf"/>
</dbReference>
<dbReference type="InterPro" id="IPR003813">
    <property type="entry name" value="MvhD/FlpD"/>
</dbReference>
<dbReference type="InterPro" id="IPR017896">
    <property type="entry name" value="4Fe4S_Fe-S-bd"/>
</dbReference>
<dbReference type="Gene3D" id="3.30.70.20">
    <property type="match status" value="1"/>
</dbReference>
<dbReference type="Pfam" id="PF02662">
    <property type="entry name" value="FlpD"/>
    <property type="match status" value="1"/>
</dbReference>
<sequence length="526" mass="57412">MNIGLYLSESNGEVSRVFDVSGLAGEYMDLSVVRVFDNFFPARSINAIKADIADNNLDAVVLAGESPLYFQNNREASSIIKEIEKSGINLNRISFANIKEHAALPHKTNPQGARRKAKLLIDVAIEKVKTSPPFEIIEFPPKKRVAVIGASLEGIVIAERLLAHGYKVYLIDKDGKVRMPEEEKAFMRTSVGYVLGHENLQVFSETTVKEVIGRRGDFTVTLEKNGTTQSLPVGAVMAATGSDLEYTDELRSVLYLAVDKDGYFKPLNRHTMATATRRSGMFIVPPADSICAKVSYAESAAMGIIALLDKEELLYEVPVSQVDERLCGGCGTCIKTCMFKASSIDEAKRIAIVDAMRCRGCGNCVTSCPTGARDLLANPTKYLHSAIEILAQLPSNGDPKVLYMLCEGCGYPSLDIAGESDTEYSVNIMPLGVKCGARVDTQLILEAFAKGFDGVIIGKCKEDKCQNLVGSVDLDRRANLFREILRSRGIDSERLRIVAMDGCEDATAAEVAETFLNELKTMEVTV</sequence>
<dbReference type="SUPFAM" id="SSF51905">
    <property type="entry name" value="FAD/NAD(P)-binding domain"/>
    <property type="match status" value="1"/>
</dbReference>
<dbReference type="SUPFAM" id="SSF54862">
    <property type="entry name" value="4Fe-4S ferredoxins"/>
    <property type="match status" value="1"/>
</dbReference>
<dbReference type="PANTHER" id="PTHR24960:SF79">
    <property type="entry name" value="PHOTOSYSTEM I IRON-SULFUR CENTER"/>
    <property type="match status" value="1"/>
</dbReference>
<proteinExistence type="predicted"/>
<comment type="caution">
    <text evidence="8">The sequence shown here is derived from an EMBL/GenBank/DDBJ whole genome shotgun (WGS) entry which is preliminary data.</text>
</comment>
<organism evidence="8 9">
    <name type="scientific">Candidatus Aquicultor secundus</name>
    <dbReference type="NCBI Taxonomy" id="1973895"/>
    <lineage>
        <taxon>Bacteria</taxon>
        <taxon>Bacillati</taxon>
        <taxon>Actinomycetota</taxon>
        <taxon>Candidatus Aquicultoria</taxon>
        <taxon>Candidatus Aquicultorales</taxon>
        <taxon>Candidatus Aquicultoraceae</taxon>
        <taxon>Candidatus Aquicultor</taxon>
    </lineage>
</organism>
<evidence type="ECO:0000259" key="7">
    <source>
        <dbReference type="PROSITE" id="PS51379"/>
    </source>
</evidence>
<gene>
    <name evidence="8" type="ORF">COY37_03785</name>
</gene>
<keyword evidence="6" id="KW-0411">Iron-sulfur</keyword>
<accession>A0A2M7T901</accession>
<dbReference type="InterPro" id="IPR017900">
    <property type="entry name" value="4Fe4S_Fe_S_CS"/>
</dbReference>
<comment type="cofactor">
    <cofactor evidence="1">
        <name>[4Fe-4S] cluster</name>
        <dbReference type="ChEBI" id="CHEBI:49883"/>
    </cofactor>
</comment>
<dbReference type="PROSITE" id="PS00198">
    <property type="entry name" value="4FE4S_FER_1"/>
    <property type="match status" value="1"/>
</dbReference>
<dbReference type="GO" id="GO:0051539">
    <property type="term" value="F:4 iron, 4 sulfur cluster binding"/>
    <property type="evidence" value="ECO:0007669"/>
    <property type="project" value="UniProtKB-KW"/>
</dbReference>
<dbReference type="Gene3D" id="3.50.50.60">
    <property type="entry name" value="FAD/NAD(P)-binding domain"/>
    <property type="match status" value="1"/>
</dbReference>
<evidence type="ECO:0000256" key="2">
    <source>
        <dbReference type="ARBA" id="ARBA00022485"/>
    </source>
</evidence>
<keyword evidence="3" id="KW-0479">Metal-binding</keyword>
<dbReference type="AlphaFoldDB" id="A0A2M7T901"/>
<keyword evidence="2" id="KW-0004">4Fe-4S</keyword>
<dbReference type="RefSeq" id="WP_286679291.1">
    <property type="nucleotide sequence ID" value="NZ_MNXI01000141.1"/>
</dbReference>
<evidence type="ECO:0000256" key="6">
    <source>
        <dbReference type="ARBA" id="ARBA00023014"/>
    </source>
</evidence>
<dbReference type="PANTHER" id="PTHR24960">
    <property type="entry name" value="PHOTOSYSTEM I IRON-SULFUR CENTER-RELATED"/>
    <property type="match status" value="1"/>
</dbReference>
<dbReference type="GO" id="GO:0016491">
    <property type="term" value="F:oxidoreductase activity"/>
    <property type="evidence" value="ECO:0007669"/>
    <property type="project" value="UniProtKB-KW"/>
</dbReference>
<feature type="domain" description="4Fe-4S ferredoxin-type" evidence="7">
    <location>
        <begin position="349"/>
        <end position="378"/>
    </location>
</feature>
<dbReference type="InterPro" id="IPR050157">
    <property type="entry name" value="PSI_iron-sulfur_center"/>
</dbReference>
<feature type="domain" description="4Fe-4S ferredoxin-type" evidence="7">
    <location>
        <begin position="318"/>
        <end position="347"/>
    </location>
</feature>
<evidence type="ECO:0000256" key="3">
    <source>
        <dbReference type="ARBA" id="ARBA00022723"/>
    </source>
</evidence>
<keyword evidence="4" id="KW-0560">Oxidoreductase</keyword>
<dbReference type="Pfam" id="PF12838">
    <property type="entry name" value="Fer4_7"/>
    <property type="match status" value="1"/>
</dbReference>
<reference evidence="9" key="1">
    <citation type="submission" date="2017-09" db="EMBL/GenBank/DDBJ databases">
        <title>Depth-based differentiation of microbial function through sediment-hosted aquifers and enrichment of novel symbionts in the deep terrestrial subsurface.</title>
        <authorList>
            <person name="Probst A.J."/>
            <person name="Ladd B."/>
            <person name="Jarett J.K."/>
            <person name="Geller-Mcgrath D.E."/>
            <person name="Sieber C.M.K."/>
            <person name="Emerson J.B."/>
            <person name="Anantharaman K."/>
            <person name="Thomas B.C."/>
            <person name="Malmstrom R."/>
            <person name="Stieglmeier M."/>
            <person name="Klingl A."/>
            <person name="Woyke T."/>
            <person name="Ryan C.M."/>
            <person name="Banfield J.F."/>
        </authorList>
    </citation>
    <scope>NUCLEOTIDE SEQUENCE [LARGE SCALE GENOMIC DNA]</scope>
</reference>
<dbReference type="Proteomes" id="UP000230956">
    <property type="component" value="Unassembled WGS sequence"/>
</dbReference>